<evidence type="ECO:0000313" key="8">
    <source>
        <dbReference type="EMBL" id="MBB5090984.1"/>
    </source>
</evidence>
<evidence type="ECO:0000256" key="3">
    <source>
        <dbReference type="ARBA" id="ARBA00022723"/>
    </source>
</evidence>
<dbReference type="Gene3D" id="1.10.760.10">
    <property type="entry name" value="Cytochrome c-like domain"/>
    <property type="match status" value="1"/>
</dbReference>
<dbReference type="EMBL" id="JACHIL010000002">
    <property type="protein sequence ID" value="MBB5090984.1"/>
    <property type="molecule type" value="Genomic_DNA"/>
</dbReference>
<evidence type="ECO:0000259" key="7">
    <source>
        <dbReference type="PROSITE" id="PS51007"/>
    </source>
</evidence>
<dbReference type="GO" id="GO:0009055">
    <property type="term" value="F:electron transfer activity"/>
    <property type="evidence" value="ECO:0007669"/>
    <property type="project" value="InterPro"/>
</dbReference>
<evidence type="ECO:0000313" key="9">
    <source>
        <dbReference type="Proteomes" id="UP000531231"/>
    </source>
</evidence>
<accession>A0A7W8AJG2</accession>
<keyword evidence="2 6" id="KW-0349">Heme</keyword>
<keyword evidence="1" id="KW-0813">Transport</keyword>
<dbReference type="GO" id="GO:0020037">
    <property type="term" value="F:heme binding"/>
    <property type="evidence" value="ECO:0007669"/>
    <property type="project" value="InterPro"/>
</dbReference>
<dbReference type="PRINTS" id="PR00604">
    <property type="entry name" value="CYTCHRMECIAB"/>
</dbReference>
<proteinExistence type="predicted"/>
<evidence type="ECO:0000256" key="5">
    <source>
        <dbReference type="ARBA" id="ARBA00023004"/>
    </source>
</evidence>
<dbReference type="Pfam" id="PF00034">
    <property type="entry name" value="Cytochrom_C"/>
    <property type="match status" value="1"/>
</dbReference>
<dbReference type="InterPro" id="IPR036909">
    <property type="entry name" value="Cyt_c-like_dom_sf"/>
</dbReference>
<comment type="caution">
    <text evidence="8">The sequence shown here is derived from an EMBL/GenBank/DDBJ whole genome shotgun (WGS) entry which is preliminary data.</text>
</comment>
<dbReference type="RefSeq" id="WP_170265227.1">
    <property type="nucleotide sequence ID" value="NZ_JACHIL010000002.1"/>
</dbReference>
<keyword evidence="5 6" id="KW-0408">Iron</keyword>
<dbReference type="InterPro" id="IPR002327">
    <property type="entry name" value="Cyt_c_1A/1B"/>
</dbReference>
<dbReference type="AlphaFoldDB" id="A0A7W8AJG2"/>
<keyword evidence="9" id="KW-1185">Reference proteome</keyword>
<evidence type="ECO:0000256" key="2">
    <source>
        <dbReference type="ARBA" id="ARBA00022617"/>
    </source>
</evidence>
<keyword evidence="3 6" id="KW-0479">Metal-binding</keyword>
<keyword evidence="4" id="KW-0249">Electron transport</keyword>
<dbReference type="SUPFAM" id="SSF46626">
    <property type="entry name" value="Cytochrome c"/>
    <property type="match status" value="1"/>
</dbReference>
<name>A0A7W8AJG2_9HYPH</name>
<feature type="domain" description="Cytochrome c" evidence="7">
    <location>
        <begin position="4"/>
        <end position="105"/>
    </location>
</feature>
<dbReference type="InterPro" id="IPR009056">
    <property type="entry name" value="Cyt_c-like_dom"/>
</dbReference>
<dbReference type="GO" id="GO:0046872">
    <property type="term" value="F:metal ion binding"/>
    <property type="evidence" value="ECO:0007669"/>
    <property type="project" value="UniProtKB-KW"/>
</dbReference>
<organism evidence="8 9">
    <name type="scientific">Pseudochrobactrum saccharolyticum</name>
    <dbReference type="NCBI Taxonomy" id="354352"/>
    <lineage>
        <taxon>Bacteria</taxon>
        <taxon>Pseudomonadati</taxon>
        <taxon>Pseudomonadota</taxon>
        <taxon>Alphaproteobacteria</taxon>
        <taxon>Hyphomicrobiales</taxon>
        <taxon>Brucellaceae</taxon>
        <taxon>Pseudochrobactrum</taxon>
    </lineage>
</organism>
<dbReference type="Proteomes" id="UP000531231">
    <property type="component" value="Unassembled WGS sequence"/>
</dbReference>
<dbReference type="PANTHER" id="PTHR11961">
    <property type="entry name" value="CYTOCHROME C"/>
    <property type="match status" value="1"/>
</dbReference>
<evidence type="ECO:0000256" key="6">
    <source>
        <dbReference type="PROSITE-ProRule" id="PRU00433"/>
    </source>
</evidence>
<evidence type="ECO:0000256" key="4">
    <source>
        <dbReference type="ARBA" id="ARBA00022982"/>
    </source>
</evidence>
<evidence type="ECO:0000256" key="1">
    <source>
        <dbReference type="ARBA" id="ARBA00022448"/>
    </source>
</evidence>
<protein>
    <submittedName>
        <fullName evidence="8">Cytochrome c</fullName>
    </submittedName>
</protein>
<dbReference type="PROSITE" id="PS51007">
    <property type="entry name" value="CYTC"/>
    <property type="match status" value="1"/>
</dbReference>
<sequence>MAEGDIKNGEKIYQKCRFCHILNQPANRMGPHLMQLQERKAGTIEGFQYSAAMKQAGENGLIWNDATLKEFLTAPKTMIPGTTMRFWGLWEGQIDDLLAYINAQAEAASKP</sequence>
<gene>
    <name evidence="8" type="ORF">HNQ68_001508</name>
</gene>
<reference evidence="8 9" key="1">
    <citation type="submission" date="2020-08" db="EMBL/GenBank/DDBJ databases">
        <title>Genomic Encyclopedia of Type Strains, Phase IV (KMG-IV): sequencing the most valuable type-strain genomes for metagenomic binning, comparative biology and taxonomic classification.</title>
        <authorList>
            <person name="Goeker M."/>
        </authorList>
    </citation>
    <scope>NUCLEOTIDE SEQUENCE [LARGE SCALE GENOMIC DNA]</scope>
    <source>
        <strain evidence="8 9">DSM 25620</strain>
    </source>
</reference>